<dbReference type="InterPro" id="IPR024463">
    <property type="entry name" value="Transposase_TnpC_homeodom"/>
</dbReference>
<evidence type="ECO:0000313" key="6">
    <source>
        <dbReference type="EMBL" id="OYQ31119.1"/>
    </source>
</evidence>
<reference evidence="6 7" key="1">
    <citation type="submission" date="2017-07" db="EMBL/GenBank/DDBJ databases">
        <title>Sandarakinorhabdus cyanobacteriorum sp. nov., a novel bacterium isolated from cyanobacterial aggregates in a eutrophic lake.</title>
        <authorList>
            <person name="Cai H."/>
        </authorList>
    </citation>
    <scope>NUCLEOTIDE SEQUENCE [LARGE SCALE GENOMIC DNA]</scope>
    <source>
        <strain evidence="6 7">TH057</strain>
    </source>
</reference>
<evidence type="ECO:0000259" key="2">
    <source>
        <dbReference type="Pfam" id="PF03050"/>
    </source>
</evidence>
<dbReference type="AlphaFoldDB" id="A0A255YPI7"/>
<keyword evidence="7" id="KW-1185">Reference proteome</keyword>
<dbReference type="NCBIfam" id="NF033517">
    <property type="entry name" value="transpos_IS66"/>
    <property type="match status" value="1"/>
</dbReference>
<dbReference type="PANTHER" id="PTHR33678">
    <property type="entry name" value="BLL1576 PROTEIN"/>
    <property type="match status" value="1"/>
</dbReference>
<comment type="caution">
    <text evidence="6">The sequence shown here is derived from an EMBL/GenBank/DDBJ whole genome shotgun (WGS) entry which is preliminary data.</text>
</comment>
<dbReference type="InterPro" id="IPR004291">
    <property type="entry name" value="Transposase_IS66_central"/>
</dbReference>
<protein>
    <submittedName>
        <fullName evidence="6">IS66 family transposase</fullName>
    </submittedName>
</protein>
<dbReference type="InterPro" id="IPR052344">
    <property type="entry name" value="Transposase-related"/>
</dbReference>
<feature type="compositionally biased region" description="Basic residues" evidence="1">
    <location>
        <begin position="112"/>
        <end position="121"/>
    </location>
</feature>
<dbReference type="InterPro" id="IPR039552">
    <property type="entry name" value="IS66_C"/>
</dbReference>
<feature type="domain" description="Transposase IS66 C-terminal" evidence="5">
    <location>
        <begin position="496"/>
        <end position="534"/>
    </location>
</feature>
<evidence type="ECO:0000259" key="4">
    <source>
        <dbReference type="Pfam" id="PF13007"/>
    </source>
</evidence>
<dbReference type="PANTHER" id="PTHR33678:SF1">
    <property type="entry name" value="BLL1576 PROTEIN"/>
    <property type="match status" value="1"/>
</dbReference>
<dbReference type="InterPro" id="IPR024474">
    <property type="entry name" value="Znf_dom_IS66"/>
</dbReference>
<evidence type="ECO:0000313" key="7">
    <source>
        <dbReference type="Proteomes" id="UP000216991"/>
    </source>
</evidence>
<dbReference type="Proteomes" id="UP000216991">
    <property type="component" value="Unassembled WGS sequence"/>
</dbReference>
<name>A0A255YPI7_9SPHN</name>
<feature type="domain" description="Transposase IS66 zinc-finger binding" evidence="3">
    <location>
        <begin position="141"/>
        <end position="183"/>
    </location>
</feature>
<feature type="domain" description="Transposase IS66 central" evidence="2">
    <location>
        <begin position="199"/>
        <end position="489"/>
    </location>
</feature>
<dbReference type="EMBL" id="NOXT01000093">
    <property type="protein sequence ID" value="OYQ31119.1"/>
    <property type="molecule type" value="Genomic_DNA"/>
</dbReference>
<dbReference type="Pfam" id="PF13817">
    <property type="entry name" value="DDE_Tnp_IS66_C"/>
    <property type="match status" value="1"/>
</dbReference>
<organism evidence="6 7">
    <name type="scientific">Sandarakinorhabdus cyanobacteriorum</name>
    <dbReference type="NCBI Taxonomy" id="1981098"/>
    <lineage>
        <taxon>Bacteria</taxon>
        <taxon>Pseudomonadati</taxon>
        <taxon>Pseudomonadota</taxon>
        <taxon>Alphaproteobacteria</taxon>
        <taxon>Sphingomonadales</taxon>
        <taxon>Sphingosinicellaceae</taxon>
        <taxon>Sandarakinorhabdus</taxon>
    </lineage>
</organism>
<dbReference type="Pfam" id="PF03050">
    <property type="entry name" value="DDE_Tnp_IS66"/>
    <property type="match status" value="1"/>
</dbReference>
<feature type="domain" description="Transposase TnpC homeodomain" evidence="4">
    <location>
        <begin position="60"/>
        <end position="132"/>
    </location>
</feature>
<evidence type="ECO:0000256" key="1">
    <source>
        <dbReference type="SAM" id="MobiDB-lite"/>
    </source>
</evidence>
<dbReference type="Pfam" id="PF13007">
    <property type="entry name" value="LZ_Tnp_IS66"/>
    <property type="match status" value="1"/>
</dbReference>
<proteinExistence type="predicted"/>
<evidence type="ECO:0000259" key="5">
    <source>
        <dbReference type="Pfam" id="PF13817"/>
    </source>
</evidence>
<dbReference type="Pfam" id="PF13005">
    <property type="entry name" value="zf-IS66"/>
    <property type="match status" value="1"/>
</dbReference>
<sequence>MSADSASPVDLDALPPAARQVIADLQAQLTARDVKVAELTELTAAQEVVIAELKHLTARQEHLIAELRHARFGKKSEKLSEDERQLAFEDLEIAAAETQEAIDQLPAPDGKPRRKRAKRNRGNLPAHLPRIEQVIEPDSMVCTCGCTTLVTIGEDRSERLDVIPAQFRVIVTVRPRYACTRCDAGVLQAPAPPHLIEGGLPTEALMAHVAVAKFCDHLPLYRQSQIFARAGIDLDRSTLASWCGVTSHHLTMIVDRMLAHSKRALRLFMDETRAPVLAPGTGKTKTGYLWALTRDDRGWGGNDPPIVVFTYGDSREGRHAMAILQGFDGTLQVDGYAGYEALTRATRTGGKPLLLAYCWAHARRKLREIYDRDASPVAGEGLRRIAELYAIEAEIRGKSPEQRLAVRQERSAPLVAAFREWLTHKCTQISPRSRLGEKLGYIHRHWAGLVRYLDDGRLEMDTNPVENRIRPQALTRKNALFAGHDEGGRTWARIASVIETCKLNGVEPYAYLRDTLTAIANGHPAARIDELLPWNYPKKSS</sequence>
<evidence type="ECO:0000259" key="3">
    <source>
        <dbReference type="Pfam" id="PF13005"/>
    </source>
</evidence>
<accession>A0A255YPI7</accession>
<dbReference type="RefSeq" id="WP_094473102.1">
    <property type="nucleotide sequence ID" value="NZ_NOXT01000093.1"/>
</dbReference>
<gene>
    <name evidence="6" type="ORF">CHU93_05305</name>
</gene>
<feature type="region of interest" description="Disordered" evidence="1">
    <location>
        <begin position="99"/>
        <end position="123"/>
    </location>
</feature>